<evidence type="ECO:0000256" key="4">
    <source>
        <dbReference type="ARBA" id="ARBA00022801"/>
    </source>
</evidence>
<evidence type="ECO:0000256" key="6">
    <source>
        <dbReference type="ARBA" id="ARBA00022833"/>
    </source>
</evidence>
<keyword evidence="1" id="KW-0479">Metal-binding</keyword>
<dbReference type="InterPro" id="IPR027370">
    <property type="entry name" value="Znf-RING_euk"/>
</dbReference>
<dbReference type="Pfam" id="PF00271">
    <property type="entry name" value="Helicase_C"/>
    <property type="match status" value="1"/>
</dbReference>
<keyword evidence="2" id="KW-0547">Nucleotide-binding</keyword>
<dbReference type="SMART" id="SM00184">
    <property type="entry name" value="RING"/>
    <property type="match status" value="1"/>
</dbReference>
<evidence type="ECO:0000256" key="9">
    <source>
        <dbReference type="SAM" id="MobiDB-lite"/>
    </source>
</evidence>
<evidence type="ECO:0000256" key="1">
    <source>
        <dbReference type="ARBA" id="ARBA00022723"/>
    </source>
</evidence>
<dbReference type="Pfam" id="PF00176">
    <property type="entry name" value="SNF2-rel_dom"/>
    <property type="match status" value="1"/>
</dbReference>
<dbReference type="InterPro" id="IPR050628">
    <property type="entry name" value="SNF2_RAD54_helicase_TF"/>
</dbReference>
<dbReference type="InterPro" id="IPR049730">
    <property type="entry name" value="SNF2/RAD54-like_C"/>
</dbReference>
<feature type="compositionally biased region" description="Basic and acidic residues" evidence="9">
    <location>
        <begin position="521"/>
        <end position="540"/>
    </location>
</feature>
<evidence type="ECO:0000259" key="12">
    <source>
        <dbReference type="PROSITE" id="PS51194"/>
    </source>
</evidence>
<feature type="compositionally biased region" description="Pro residues" evidence="9">
    <location>
        <begin position="763"/>
        <end position="777"/>
    </location>
</feature>
<dbReference type="EMBL" id="JARBJD010000032">
    <property type="protein sequence ID" value="KAK2959094.1"/>
    <property type="molecule type" value="Genomic_DNA"/>
</dbReference>
<feature type="compositionally biased region" description="Low complexity" evidence="9">
    <location>
        <begin position="1492"/>
        <end position="1509"/>
    </location>
</feature>
<feature type="compositionally biased region" description="Low complexity" evidence="9">
    <location>
        <begin position="778"/>
        <end position="788"/>
    </location>
</feature>
<dbReference type="InterPro" id="IPR001841">
    <property type="entry name" value="Znf_RING"/>
</dbReference>
<dbReference type="SMART" id="SM00490">
    <property type="entry name" value="HELICc"/>
    <property type="match status" value="1"/>
</dbReference>
<dbReference type="SMART" id="SM00487">
    <property type="entry name" value="DEXDc"/>
    <property type="match status" value="1"/>
</dbReference>
<feature type="compositionally biased region" description="Polar residues" evidence="9">
    <location>
        <begin position="609"/>
        <end position="621"/>
    </location>
</feature>
<keyword evidence="5" id="KW-0347">Helicase</keyword>
<feature type="region of interest" description="Disordered" evidence="9">
    <location>
        <begin position="569"/>
        <end position="668"/>
    </location>
</feature>
<reference evidence="13 14" key="1">
    <citation type="journal article" date="2022" name="bioRxiv">
        <title>Genomics of Preaxostyla Flagellates Illuminates Evolutionary Transitions and the Path Towards Mitochondrial Loss.</title>
        <authorList>
            <person name="Novak L.V.F."/>
            <person name="Treitli S.C."/>
            <person name="Pyrih J."/>
            <person name="Halakuc P."/>
            <person name="Pipaliya S.V."/>
            <person name="Vacek V."/>
            <person name="Brzon O."/>
            <person name="Soukal P."/>
            <person name="Eme L."/>
            <person name="Dacks J.B."/>
            <person name="Karnkowska A."/>
            <person name="Elias M."/>
            <person name="Hampl V."/>
        </authorList>
    </citation>
    <scope>NUCLEOTIDE SEQUENCE [LARGE SCALE GENOMIC DNA]</scope>
    <source>
        <strain evidence="13">NAU3</strain>
        <tissue evidence="13">Gut</tissue>
    </source>
</reference>
<evidence type="ECO:0000256" key="8">
    <source>
        <dbReference type="PROSITE-ProRule" id="PRU00175"/>
    </source>
</evidence>
<dbReference type="InterPro" id="IPR038718">
    <property type="entry name" value="SNF2-like_sf"/>
</dbReference>
<feature type="compositionally biased region" description="Basic residues" evidence="9">
    <location>
        <begin position="970"/>
        <end position="982"/>
    </location>
</feature>
<sequence length="1517" mass="168610">MDLGPWAEDDLVYQSFPTTFIPVSDALSMKLHPHQVEGLNWLYMRETDPPGGFTTRGGILADDMGLGKTLTVLSLVVLDVLEKRINDRKQTYADIPKLSNTADDSVMSTLRATVIRKQTRCRTISNLLANKLPSIHATLIVVPKGVINHWAAEISRFGIGRQRLKLYVSHPSFDPRQKPPPDGADVTSWSVGLTPSEAMKRCDICIISYSVARIQYEKLKEWLLELTTKLFIERVDKKAEGGTSDDDSSGSPTKIPSTLTSDQLATMLKEGETEWPTLSFEWRRVVLDEAHNIKNKKTEQTKAMNSIQSQNRWGLTGTPIQNEIEDLASLIRFVGLGRTKAQEVGWRGLILRRKKNEVMSGEIAEKKIHEIRLKLSDDEKQFYQTLERDSIFEAGKFLHLTLPGGNRPGAHRLNLLDLILRLQQASIHPALVVLTMVRKGHKLYVFPEVLGTVLTEWRTDKTLMFEECKSPPPATWMYQYGITLNHPDAKRGDLCVPIKQTTKKASSAPKSKAKAQAKNKSMKEDPKSDSVYLDWDKVDGIDSPPSEIEQKAEPADFTQFEHDLMRNCGLTIPQNSTDSNEKSSQDLQTIQGTKEEESEMLKDEEENNSNRSAKPNLSLSKVTLLKDDDEDSSEQERLIQFLQEKEEKEKRERERKANPPPVVLSPASMSITASEMSFPSIGGPKATPMSFPIFPTKSNGLPNFPPPPQAQSGRGVTPVPSPLTSNTGSATPGSLVSPVTFPASPTPLAPLPPLPHLVKVPDRLPPLSPISSLPPLPSTTHTPSTLSTNMSQVPPPLKISPLNQPSPFSHGVPSFPHPRHLQPLPKPSNPRPSFSPSNPSTSNMNKATHLRNNDSDADPLDVAVVDSSPRPSTNQSPAVQTSVVPSSTFQSIPVTIQSQTDRPSEEPSPTHDQSESPIAVAAIPVAAQHVPAALPSSSPQPLSTPQSSASPQPSPPTSSAPQSEQTAQPKRPKLILKMKRPVPTKAESESELDPSSFLDTSSSESNSESIEEESQSDFLFEEEVKKPVKAKRASKKKNKEETDAVPTMRINTNFSKPAPSRNNLLILPPSLQKRKVYTRKKRTLEPNEELSSPTTLPPERQKTHAQYTFLASLPHKTPTFVATEERVNYKMVTLDSYQLPKTTMFLFYRHCALCRRMLVDPVMTPCGHSFCRRCMQIYTLMHEDSERRKMEDKRNAKDNQKMKFGAFRHPKRLFQQHPFSPFPHLGCPVCGEKLIKGSSLSQGLIQSVYTLISTRKGRDIIGMEKKGSVYTLSVDLENQNSEDRPPVGLSTKTRALVNYIKTIPPQDKIVVFSQWTTCLDLIQEILVQNGISFARFDGGQNIQIQNQNLTQFVDTKKDSAQVLIASLRAGGIGLNLMSANHVVLMDKWWNPFIEQQAMDRVHRIGQKKEVTVLRLTVEDGVEERIEALQNLKTKVSAEILREETKITGKSEGDQFERLAATLSLQDLYFLIGTHPAPVNMFPPVLPLVPLPSTSSSPNPFSPSPNVLPLIPSIPPKE</sequence>
<dbReference type="InterPro" id="IPR017907">
    <property type="entry name" value="Znf_RING_CS"/>
</dbReference>
<dbReference type="GO" id="GO:0016787">
    <property type="term" value="F:hydrolase activity"/>
    <property type="evidence" value="ECO:0007669"/>
    <property type="project" value="UniProtKB-KW"/>
</dbReference>
<feature type="compositionally biased region" description="Low complexity" evidence="9">
    <location>
        <begin position="917"/>
        <end position="951"/>
    </location>
</feature>
<dbReference type="InterPro" id="IPR000330">
    <property type="entry name" value="SNF2_N"/>
</dbReference>
<keyword evidence="14" id="KW-1185">Reference proteome</keyword>
<evidence type="ECO:0000256" key="3">
    <source>
        <dbReference type="ARBA" id="ARBA00022771"/>
    </source>
</evidence>
<feature type="compositionally biased region" description="Basic and acidic residues" evidence="9">
    <location>
        <begin position="643"/>
        <end position="657"/>
    </location>
</feature>
<dbReference type="EC" id="3.6.4.-" evidence="13"/>
<feature type="region of interest" description="Disordered" evidence="9">
    <location>
        <begin position="1492"/>
        <end position="1517"/>
    </location>
</feature>
<dbReference type="Gene3D" id="3.40.50.10810">
    <property type="entry name" value="Tandem AAA-ATPase domain"/>
    <property type="match status" value="2"/>
</dbReference>
<protein>
    <submittedName>
        <fullName evidence="13">DNA repair protein RAD5</fullName>
        <ecNumber evidence="13">3.6.4.-</ecNumber>
    </submittedName>
</protein>
<gene>
    <name evidence="13" type="ORF">BLNAU_5889</name>
</gene>
<feature type="compositionally biased region" description="Pro residues" evidence="9">
    <location>
        <begin position="744"/>
        <end position="755"/>
    </location>
</feature>
<evidence type="ECO:0000256" key="5">
    <source>
        <dbReference type="ARBA" id="ARBA00022806"/>
    </source>
</evidence>
<evidence type="ECO:0000313" key="13">
    <source>
        <dbReference type="EMBL" id="KAK2959094.1"/>
    </source>
</evidence>
<evidence type="ECO:0000259" key="10">
    <source>
        <dbReference type="PROSITE" id="PS50089"/>
    </source>
</evidence>
<feature type="region of interest" description="Disordered" evidence="9">
    <location>
        <begin position="239"/>
        <end position="259"/>
    </location>
</feature>
<dbReference type="SUPFAM" id="SSF57850">
    <property type="entry name" value="RING/U-box"/>
    <property type="match status" value="1"/>
</dbReference>
<feature type="domain" description="Helicase C-terminal" evidence="12">
    <location>
        <begin position="1295"/>
        <end position="1452"/>
    </location>
</feature>
<feature type="compositionally biased region" description="Polar residues" evidence="9">
    <location>
        <begin position="722"/>
        <end position="734"/>
    </location>
</feature>
<dbReference type="Proteomes" id="UP001281761">
    <property type="component" value="Unassembled WGS sequence"/>
</dbReference>
<evidence type="ECO:0000313" key="14">
    <source>
        <dbReference type="Proteomes" id="UP001281761"/>
    </source>
</evidence>
<dbReference type="PROSITE" id="PS51194">
    <property type="entry name" value="HELICASE_CTER"/>
    <property type="match status" value="1"/>
</dbReference>
<keyword evidence="7" id="KW-0067">ATP-binding</keyword>
<evidence type="ECO:0000256" key="2">
    <source>
        <dbReference type="ARBA" id="ARBA00022741"/>
    </source>
</evidence>
<dbReference type="InterPro" id="IPR014001">
    <property type="entry name" value="Helicase_ATP-bd"/>
</dbReference>
<dbReference type="Gene3D" id="3.30.40.10">
    <property type="entry name" value="Zinc/RING finger domain, C3HC4 (zinc finger)"/>
    <property type="match status" value="1"/>
</dbReference>
<dbReference type="CDD" id="cd18793">
    <property type="entry name" value="SF2_C_SNF"/>
    <property type="match status" value="1"/>
</dbReference>
<feature type="compositionally biased region" description="Basic residues" evidence="9">
    <location>
        <begin position="1027"/>
        <end position="1037"/>
    </location>
</feature>
<dbReference type="InterPro" id="IPR001650">
    <property type="entry name" value="Helicase_C-like"/>
</dbReference>
<feature type="compositionally biased region" description="Polar residues" evidence="9">
    <location>
        <begin position="869"/>
        <end position="901"/>
    </location>
</feature>
<evidence type="ECO:0000256" key="7">
    <source>
        <dbReference type="ARBA" id="ARBA00022840"/>
    </source>
</evidence>
<feature type="region of interest" description="Disordered" evidence="9">
    <location>
        <begin position="689"/>
        <end position="1045"/>
    </location>
</feature>
<dbReference type="PROSITE" id="PS50089">
    <property type="entry name" value="ZF_RING_2"/>
    <property type="match status" value="1"/>
</dbReference>
<organism evidence="13 14">
    <name type="scientific">Blattamonas nauphoetae</name>
    <dbReference type="NCBI Taxonomy" id="2049346"/>
    <lineage>
        <taxon>Eukaryota</taxon>
        <taxon>Metamonada</taxon>
        <taxon>Preaxostyla</taxon>
        <taxon>Oxymonadida</taxon>
        <taxon>Blattamonas</taxon>
    </lineage>
</organism>
<feature type="compositionally biased region" description="Low complexity" evidence="9">
    <location>
        <begin position="995"/>
        <end position="1008"/>
    </location>
</feature>
<keyword evidence="6" id="KW-0862">Zinc</keyword>
<feature type="compositionally biased region" description="Acidic residues" evidence="9">
    <location>
        <begin position="1009"/>
        <end position="1021"/>
    </location>
</feature>
<keyword evidence="4 13" id="KW-0378">Hydrolase</keyword>
<dbReference type="CDD" id="cd18008">
    <property type="entry name" value="DEXDc_SHPRH-like"/>
    <property type="match status" value="1"/>
</dbReference>
<dbReference type="CDD" id="cd16513">
    <property type="entry name" value="RING-HC_LONFs_rpt1"/>
    <property type="match status" value="1"/>
</dbReference>
<comment type="caution">
    <text evidence="13">The sequence shown here is derived from an EMBL/GenBank/DDBJ whole genome shotgun (WGS) entry which is preliminary data.</text>
</comment>
<feature type="domain" description="RING-type" evidence="10">
    <location>
        <begin position="1151"/>
        <end position="1175"/>
    </location>
</feature>
<dbReference type="InterPro" id="IPR027417">
    <property type="entry name" value="P-loop_NTPase"/>
</dbReference>
<keyword evidence="3 8" id="KW-0863">Zinc-finger</keyword>
<name>A0ABQ9Y5Z1_9EUKA</name>
<dbReference type="Pfam" id="PF13445">
    <property type="entry name" value="zf-RING_UBOX"/>
    <property type="match status" value="1"/>
</dbReference>
<proteinExistence type="predicted"/>
<feature type="compositionally biased region" description="Low complexity" evidence="9">
    <location>
        <begin position="831"/>
        <end position="845"/>
    </location>
</feature>
<dbReference type="SUPFAM" id="SSF52540">
    <property type="entry name" value="P-loop containing nucleoside triphosphate hydrolases"/>
    <property type="match status" value="2"/>
</dbReference>
<evidence type="ECO:0000259" key="11">
    <source>
        <dbReference type="PROSITE" id="PS51192"/>
    </source>
</evidence>
<dbReference type="PANTHER" id="PTHR45626">
    <property type="entry name" value="TRANSCRIPTION TERMINATION FACTOR 2-RELATED"/>
    <property type="match status" value="1"/>
</dbReference>
<feature type="domain" description="Helicase ATP-binding" evidence="11">
    <location>
        <begin position="49"/>
        <end position="337"/>
    </location>
</feature>
<dbReference type="InterPro" id="IPR013083">
    <property type="entry name" value="Znf_RING/FYVE/PHD"/>
</dbReference>
<feature type="region of interest" description="Disordered" evidence="9">
    <location>
        <begin position="501"/>
        <end position="553"/>
    </location>
</feature>
<accession>A0ABQ9Y5Z1</accession>
<dbReference type="PROSITE" id="PS51192">
    <property type="entry name" value="HELICASE_ATP_BIND_1"/>
    <property type="match status" value="1"/>
</dbReference>
<dbReference type="PROSITE" id="PS00518">
    <property type="entry name" value="ZF_RING_1"/>
    <property type="match status" value="1"/>
</dbReference>
<dbReference type="Gene3D" id="3.40.50.300">
    <property type="entry name" value="P-loop containing nucleotide triphosphate hydrolases"/>
    <property type="match status" value="1"/>
</dbReference>
<feature type="compositionally biased region" description="Basic and acidic residues" evidence="9">
    <location>
        <begin position="902"/>
        <end position="914"/>
    </location>
</feature>